<accession>A0A6A5WE20</accession>
<dbReference type="OrthoDB" id="3800944at2759"/>
<evidence type="ECO:0000313" key="2">
    <source>
        <dbReference type="EMBL" id="KAF2000110.1"/>
    </source>
</evidence>
<sequence>MMTQPIDSDNKSKELAITCQSCKKFREDFESAAGFSHICSECKNFLSRLVTPLHEEPQNPKRDEHCSGPQYPSTGILCNTCIAIPGYLLEEYQHFFSTCVVCGQMTNMVLADLMQDNGEVYGLLNDDGKEILSASKDFKTWCKYVSHTINRKSSEASLTGSVSSTASDSLRRSGAIRRNSSGRSIDTFLGPGQSSPVDRVVRARSSTPSSIASRRSSRHPGLSPLSVAASDKSFQYTRRFSFESMKRPIIPSPTSPQLDLREESLNLPQPGSPVRVAVSSA</sequence>
<name>A0A6A5WE20_9PLEO</name>
<proteinExistence type="predicted"/>
<feature type="region of interest" description="Disordered" evidence="1">
    <location>
        <begin position="181"/>
        <end position="200"/>
    </location>
</feature>
<dbReference type="Proteomes" id="UP000799779">
    <property type="component" value="Unassembled WGS sequence"/>
</dbReference>
<protein>
    <submittedName>
        <fullName evidence="2">Uncharacterized protein</fullName>
    </submittedName>
</protein>
<feature type="compositionally biased region" description="Low complexity" evidence="1">
    <location>
        <begin position="205"/>
        <end position="214"/>
    </location>
</feature>
<feature type="region of interest" description="Disordered" evidence="1">
    <location>
        <begin position="245"/>
        <end position="281"/>
    </location>
</feature>
<dbReference type="AlphaFoldDB" id="A0A6A5WE20"/>
<organism evidence="2 3">
    <name type="scientific">Amniculicola lignicola CBS 123094</name>
    <dbReference type="NCBI Taxonomy" id="1392246"/>
    <lineage>
        <taxon>Eukaryota</taxon>
        <taxon>Fungi</taxon>
        <taxon>Dikarya</taxon>
        <taxon>Ascomycota</taxon>
        <taxon>Pezizomycotina</taxon>
        <taxon>Dothideomycetes</taxon>
        <taxon>Pleosporomycetidae</taxon>
        <taxon>Pleosporales</taxon>
        <taxon>Amniculicolaceae</taxon>
        <taxon>Amniculicola</taxon>
    </lineage>
</organism>
<dbReference type="EMBL" id="ML977591">
    <property type="protein sequence ID" value="KAF2000110.1"/>
    <property type="molecule type" value="Genomic_DNA"/>
</dbReference>
<gene>
    <name evidence="2" type="ORF">P154DRAFT_209355</name>
</gene>
<keyword evidence="3" id="KW-1185">Reference proteome</keyword>
<reference evidence="2" key="1">
    <citation type="journal article" date="2020" name="Stud. Mycol.">
        <title>101 Dothideomycetes genomes: a test case for predicting lifestyles and emergence of pathogens.</title>
        <authorList>
            <person name="Haridas S."/>
            <person name="Albert R."/>
            <person name="Binder M."/>
            <person name="Bloem J."/>
            <person name="Labutti K."/>
            <person name="Salamov A."/>
            <person name="Andreopoulos B."/>
            <person name="Baker S."/>
            <person name="Barry K."/>
            <person name="Bills G."/>
            <person name="Bluhm B."/>
            <person name="Cannon C."/>
            <person name="Castanera R."/>
            <person name="Culley D."/>
            <person name="Daum C."/>
            <person name="Ezra D."/>
            <person name="Gonzalez J."/>
            <person name="Henrissat B."/>
            <person name="Kuo A."/>
            <person name="Liang C."/>
            <person name="Lipzen A."/>
            <person name="Lutzoni F."/>
            <person name="Magnuson J."/>
            <person name="Mondo S."/>
            <person name="Nolan M."/>
            <person name="Ohm R."/>
            <person name="Pangilinan J."/>
            <person name="Park H.-J."/>
            <person name="Ramirez L."/>
            <person name="Alfaro M."/>
            <person name="Sun H."/>
            <person name="Tritt A."/>
            <person name="Yoshinaga Y."/>
            <person name="Zwiers L.-H."/>
            <person name="Turgeon B."/>
            <person name="Goodwin S."/>
            <person name="Spatafora J."/>
            <person name="Crous P."/>
            <person name="Grigoriev I."/>
        </authorList>
    </citation>
    <scope>NUCLEOTIDE SEQUENCE</scope>
    <source>
        <strain evidence="2">CBS 123094</strain>
    </source>
</reference>
<evidence type="ECO:0000313" key="3">
    <source>
        <dbReference type="Proteomes" id="UP000799779"/>
    </source>
</evidence>
<feature type="region of interest" description="Disordered" evidence="1">
    <location>
        <begin position="205"/>
        <end position="226"/>
    </location>
</feature>
<feature type="region of interest" description="Disordered" evidence="1">
    <location>
        <begin position="155"/>
        <end position="176"/>
    </location>
</feature>
<evidence type="ECO:0000256" key="1">
    <source>
        <dbReference type="SAM" id="MobiDB-lite"/>
    </source>
</evidence>
<feature type="compositionally biased region" description="Polar residues" evidence="1">
    <location>
        <begin position="155"/>
        <end position="168"/>
    </location>
</feature>